<evidence type="ECO:0000256" key="3">
    <source>
        <dbReference type="ARBA" id="ARBA00022824"/>
    </source>
</evidence>
<evidence type="ECO:0000256" key="5">
    <source>
        <dbReference type="ARBA" id="ARBA00023136"/>
    </source>
</evidence>
<feature type="transmembrane region" description="Helical" evidence="6">
    <location>
        <begin position="154"/>
        <end position="177"/>
    </location>
</feature>
<feature type="transmembrane region" description="Helical" evidence="6">
    <location>
        <begin position="49"/>
        <end position="68"/>
    </location>
</feature>
<keyword evidence="3 6" id="KW-0256">Endoplasmic reticulum</keyword>
<organism evidence="9">
    <name type="scientific">Noctiluca scintillans</name>
    <name type="common">Sea sparkle</name>
    <name type="synonym">Red tide dinoflagellate</name>
    <dbReference type="NCBI Taxonomy" id="2966"/>
    <lineage>
        <taxon>Eukaryota</taxon>
        <taxon>Sar</taxon>
        <taxon>Alveolata</taxon>
        <taxon>Dinophyceae</taxon>
        <taxon>Noctilucales</taxon>
        <taxon>Noctilucaceae</taxon>
        <taxon>Noctiluca</taxon>
    </lineage>
</organism>
<accession>A0A7S1AK22</accession>
<evidence type="ECO:0000256" key="4">
    <source>
        <dbReference type="ARBA" id="ARBA00022989"/>
    </source>
</evidence>
<evidence type="ECO:0000259" key="8">
    <source>
        <dbReference type="PROSITE" id="PS50845"/>
    </source>
</evidence>
<evidence type="ECO:0000256" key="1">
    <source>
        <dbReference type="ARBA" id="ARBA00004477"/>
    </source>
</evidence>
<feature type="domain" description="Reticulon" evidence="8">
    <location>
        <begin position="39"/>
        <end position="173"/>
    </location>
</feature>
<dbReference type="PROSITE" id="PS50845">
    <property type="entry name" value="RETICULON"/>
    <property type="match status" value="1"/>
</dbReference>
<dbReference type="AlphaFoldDB" id="A0A7S1AK22"/>
<dbReference type="GO" id="GO:0005789">
    <property type="term" value="C:endoplasmic reticulum membrane"/>
    <property type="evidence" value="ECO:0007669"/>
    <property type="project" value="UniProtKB-SubCell"/>
</dbReference>
<gene>
    <name evidence="9" type="ORF">NSCI0253_LOCUS31090</name>
</gene>
<name>A0A7S1AK22_NOCSC</name>
<proteinExistence type="predicted"/>
<dbReference type="EMBL" id="HBFQ01043861">
    <property type="protein sequence ID" value="CAD8856738.1"/>
    <property type="molecule type" value="Transcribed_RNA"/>
</dbReference>
<feature type="region of interest" description="Disordered" evidence="7">
    <location>
        <begin position="1"/>
        <end position="29"/>
    </location>
</feature>
<keyword evidence="4 6" id="KW-1133">Transmembrane helix</keyword>
<evidence type="ECO:0000256" key="6">
    <source>
        <dbReference type="RuleBase" id="RU363132"/>
    </source>
</evidence>
<sequence>MSMASHAPSHPTASHPEHAQPTAPAKQSSTANLRTFFSESTILMWKNPVHTGGVIGIFNTTVIFYYFLDVQFVPLICNVALFAMLAGGAAKFLVPSVSEQKPQWNKENAERYLEALSRRTDAAVTVVQNVAMWEKGEQSIYALIVLELTKHLSFWFSIEWLTLFFGNLMFIVPYCLYSTKGRAELDKRVMPHFQKFLAKKDDILAKIPKYQPKSD</sequence>
<evidence type="ECO:0000313" key="9">
    <source>
        <dbReference type="EMBL" id="CAD8856738.1"/>
    </source>
</evidence>
<dbReference type="InterPro" id="IPR003388">
    <property type="entry name" value="Reticulon"/>
</dbReference>
<comment type="subcellular location">
    <subcellularLocation>
        <location evidence="1 6">Endoplasmic reticulum membrane</location>
        <topology evidence="1 6">Multi-pass membrane protein</topology>
    </subcellularLocation>
</comment>
<feature type="transmembrane region" description="Helical" evidence="6">
    <location>
        <begin position="75"/>
        <end position="94"/>
    </location>
</feature>
<reference evidence="9" key="1">
    <citation type="submission" date="2021-01" db="EMBL/GenBank/DDBJ databases">
        <authorList>
            <person name="Corre E."/>
            <person name="Pelletier E."/>
            <person name="Niang G."/>
            <person name="Scheremetjew M."/>
            <person name="Finn R."/>
            <person name="Kale V."/>
            <person name="Holt S."/>
            <person name="Cochrane G."/>
            <person name="Meng A."/>
            <person name="Brown T."/>
            <person name="Cohen L."/>
        </authorList>
    </citation>
    <scope>NUCLEOTIDE SEQUENCE</scope>
</reference>
<keyword evidence="5 6" id="KW-0472">Membrane</keyword>
<dbReference type="Pfam" id="PF02453">
    <property type="entry name" value="Reticulon"/>
    <property type="match status" value="1"/>
</dbReference>
<evidence type="ECO:0000256" key="2">
    <source>
        <dbReference type="ARBA" id="ARBA00022692"/>
    </source>
</evidence>
<protein>
    <recommendedName>
        <fullName evidence="6">Reticulon-like protein</fullName>
    </recommendedName>
</protein>
<evidence type="ECO:0000256" key="7">
    <source>
        <dbReference type="SAM" id="MobiDB-lite"/>
    </source>
</evidence>
<keyword evidence="2 6" id="KW-0812">Transmembrane</keyword>